<evidence type="ECO:0000313" key="3">
    <source>
        <dbReference type="Proteomes" id="UP001215598"/>
    </source>
</evidence>
<sequence length="494" mass="54079">MSSLAHALSPVPSRALPMRLSDSSSRDNTTTLRVHENVQHLSRQEHNEPPTNQMILHAQDAPDVLSNVLCQQLDKYYSGQPIDVDPVFTAAPQSQYLGSYTLPDGQVVHELTKLNSRKFVKDRNTGRIYTLTGHALGKVFQSPRDPDIPWPLEMPYPCEPRLHSAMATFFPPGSTARGDLEFPTHAQANGPPFPPPVQPAKVENVSDDKNGPAKTDNKLFKAPTPHNEEVTDSLFGDDSSSTASSMPELEPIPGLQGLESAYNRRPGEVLRLARLQLENGIVFCLLGLSMSNTTRPELTQSSRSNSTESSDESLGICAACFEPSHSPWAPCPKAAPVSFPMLIPDDGGKVARQQEVERARQDRMSRLLHQTICPAVEELVAMPAQPTISWAEFERHSIDCRLAFEVLMDMFAARRAEEEERIHREVISALTTVPEESEPASAPGSPEAEALLTSAEIDAAEVLTTEARVIPGALGYSSIWVGIIPAVFGIDPYL</sequence>
<dbReference type="EMBL" id="JARKIB010000234">
    <property type="protein sequence ID" value="KAJ7720992.1"/>
    <property type="molecule type" value="Genomic_DNA"/>
</dbReference>
<comment type="caution">
    <text evidence="2">The sequence shown here is derived from an EMBL/GenBank/DDBJ whole genome shotgun (WGS) entry which is preliminary data.</text>
</comment>
<dbReference type="Proteomes" id="UP001215598">
    <property type="component" value="Unassembled WGS sequence"/>
</dbReference>
<organism evidence="2 3">
    <name type="scientific">Mycena metata</name>
    <dbReference type="NCBI Taxonomy" id="1033252"/>
    <lineage>
        <taxon>Eukaryota</taxon>
        <taxon>Fungi</taxon>
        <taxon>Dikarya</taxon>
        <taxon>Basidiomycota</taxon>
        <taxon>Agaricomycotina</taxon>
        <taxon>Agaricomycetes</taxon>
        <taxon>Agaricomycetidae</taxon>
        <taxon>Agaricales</taxon>
        <taxon>Marasmiineae</taxon>
        <taxon>Mycenaceae</taxon>
        <taxon>Mycena</taxon>
    </lineage>
</organism>
<accession>A0AAD7HJ44</accession>
<evidence type="ECO:0000256" key="1">
    <source>
        <dbReference type="SAM" id="MobiDB-lite"/>
    </source>
</evidence>
<gene>
    <name evidence="2" type="ORF">B0H16DRAFT_1474094</name>
</gene>
<evidence type="ECO:0000313" key="2">
    <source>
        <dbReference type="EMBL" id="KAJ7720992.1"/>
    </source>
</evidence>
<name>A0AAD7HJ44_9AGAR</name>
<dbReference type="AlphaFoldDB" id="A0AAD7HJ44"/>
<protein>
    <submittedName>
        <fullName evidence="2">Uncharacterized protein</fullName>
    </submittedName>
</protein>
<keyword evidence="3" id="KW-1185">Reference proteome</keyword>
<feature type="region of interest" description="Disordered" evidence="1">
    <location>
        <begin position="186"/>
        <end position="247"/>
    </location>
</feature>
<reference evidence="2" key="1">
    <citation type="submission" date="2023-03" db="EMBL/GenBank/DDBJ databases">
        <title>Massive genome expansion in bonnet fungi (Mycena s.s.) driven by repeated elements and novel gene families across ecological guilds.</title>
        <authorList>
            <consortium name="Lawrence Berkeley National Laboratory"/>
            <person name="Harder C.B."/>
            <person name="Miyauchi S."/>
            <person name="Viragh M."/>
            <person name="Kuo A."/>
            <person name="Thoen E."/>
            <person name="Andreopoulos B."/>
            <person name="Lu D."/>
            <person name="Skrede I."/>
            <person name="Drula E."/>
            <person name="Henrissat B."/>
            <person name="Morin E."/>
            <person name="Kohler A."/>
            <person name="Barry K."/>
            <person name="LaButti K."/>
            <person name="Morin E."/>
            <person name="Salamov A."/>
            <person name="Lipzen A."/>
            <person name="Mereny Z."/>
            <person name="Hegedus B."/>
            <person name="Baldrian P."/>
            <person name="Stursova M."/>
            <person name="Weitz H."/>
            <person name="Taylor A."/>
            <person name="Grigoriev I.V."/>
            <person name="Nagy L.G."/>
            <person name="Martin F."/>
            <person name="Kauserud H."/>
        </authorList>
    </citation>
    <scope>NUCLEOTIDE SEQUENCE</scope>
    <source>
        <strain evidence="2">CBHHK182m</strain>
    </source>
</reference>
<proteinExistence type="predicted"/>
<feature type="compositionally biased region" description="Basic and acidic residues" evidence="1">
    <location>
        <begin position="204"/>
        <end position="219"/>
    </location>
</feature>